<dbReference type="Gene3D" id="1.10.3910.10">
    <property type="entry name" value="SP0561-like"/>
    <property type="match status" value="1"/>
</dbReference>
<evidence type="ECO:0000313" key="1">
    <source>
        <dbReference type="EMBL" id="MEZ7198673.1"/>
    </source>
</evidence>
<dbReference type="EMBL" id="JBGLYH010000086">
    <property type="protein sequence ID" value="MEZ7198673.1"/>
    <property type="molecule type" value="Genomic_DNA"/>
</dbReference>
<evidence type="ECO:0000313" key="2">
    <source>
        <dbReference type="Proteomes" id="UP001568698"/>
    </source>
</evidence>
<evidence type="ECO:0008006" key="3">
    <source>
        <dbReference type="Google" id="ProtNLM"/>
    </source>
</evidence>
<proteinExistence type="predicted"/>
<dbReference type="InterPro" id="IPR038062">
    <property type="entry name" value="ScdA-like_N_sf"/>
</dbReference>
<sequence>MTKRITPDMTLLDVVHQYRATEAVFRARDEQAGECLLCKTLFETVADAAARYGLDLDKLLADLDAAASEATR</sequence>
<dbReference type="Proteomes" id="UP001568698">
    <property type="component" value="Unassembled WGS sequence"/>
</dbReference>
<keyword evidence="2" id="KW-1185">Reference proteome</keyword>
<name>A0ABV4KA20_9BACT</name>
<organism evidence="1 2">
    <name type="scientific">Pseudodesulfovibrio karagichevae</name>
    <dbReference type="NCBI Taxonomy" id="3239305"/>
    <lineage>
        <taxon>Bacteria</taxon>
        <taxon>Pseudomonadati</taxon>
        <taxon>Thermodesulfobacteriota</taxon>
        <taxon>Desulfovibrionia</taxon>
        <taxon>Desulfovibrionales</taxon>
        <taxon>Desulfovibrionaceae</taxon>
    </lineage>
</organism>
<accession>A0ABV4KA20</accession>
<protein>
    <recommendedName>
        <fullName evidence="3">Hybrid cluster protein-associated redox disulfide domain-containing protein</fullName>
    </recommendedName>
</protein>
<dbReference type="RefSeq" id="WP_371388159.1">
    <property type="nucleotide sequence ID" value="NZ_JBGLYH010000086.1"/>
</dbReference>
<reference evidence="1 2" key="1">
    <citation type="submission" date="2024-08" db="EMBL/GenBank/DDBJ databases">
        <title>Sulfate-reducing bacteria isolated from formation water of the oil field in Kazakhstan and description of Pseudodesulfovibrio sp.</title>
        <authorList>
            <person name="Bidzhieva S.K."/>
            <person name="Tourova T.P."/>
            <person name="Grouzdev D.S."/>
            <person name="Beletsky A.V."/>
            <person name="Sokolova D.S."/>
            <person name="Samigullina S.R."/>
            <person name="Poltaraus A.B."/>
            <person name="Avtukh A.N."/>
            <person name="Tereshina V.M."/>
            <person name="Zhaparov N.S."/>
            <person name="Mardanov A.V."/>
            <person name="Nazina T.N."/>
        </authorList>
    </citation>
    <scope>NUCLEOTIDE SEQUENCE [LARGE SCALE GENOMIC DNA]</scope>
    <source>
        <strain evidence="1 2">9FUS</strain>
    </source>
</reference>
<dbReference type="SUPFAM" id="SSF140683">
    <property type="entry name" value="SP0561-like"/>
    <property type="match status" value="1"/>
</dbReference>
<comment type="caution">
    <text evidence="1">The sequence shown here is derived from an EMBL/GenBank/DDBJ whole genome shotgun (WGS) entry which is preliminary data.</text>
</comment>
<gene>
    <name evidence="1" type="ORF">AB6M95_18140</name>
</gene>